<dbReference type="PANTHER" id="PTHR31094">
    <property type="entry name" value="RIKEN CDNA 2310061I04 GENE"/>
    <property type="match status" value="1"/>
</dbReference>
<dbReference type="VEuPathDB" id="VectorBase:CSON013935"/>
<organism evidence="1">
    <name type="scientific">Culicoides sonorensis</name>
    <name type="common">Biting midge</name>
    <dbReference type="NCBI Taxonomy" id="179676"/>
    <lineage>
        <taxon>Eukaryota</taxon>
        <taxon>Metazoa</taxon>
        <taxon>Ecdysozoa</taxon>
        <taxon>Arthropoda</taxon>
        <taxon>Hexapoda</taxon>
        <taxon>Insecta</taxon>
        <taxon>Pterygota</taxon>
        <taxon>Neoptera</taxon>
        <taxon>Endopterygota</taxon>
        <taxon>Diptera</taxon>
        <taxon>Nematocera</taxon>
        <taxon>Chironomoidea</taxon>
        <taxon>Ceratopogonidae</taxon>
        <taxon>Ceratopogoninae</taxon>
        <taxon>Culicoides</taxon>
        <taxon>Monoculicoides</taxon>
    </lineage>
</organism>
<sequence>MIVIYLSYPFTSVFFFVLRLPNTPLRWINKNKISSKKAIQLLVNHKINCHQILPQKMSICMRNISFRLASWTSIVSNRNQAIHSLTVSQSKVTNNLAQQQQINQELNVPPPNITLLQSDQLHRILRESLLDPKILLENQQNSKFFSPKQGSHDENFGRPDPGDLHKVFETLSNTLPTLFVKPMDYSIYSPNLIFEDNIRGRRTVGIYPYVKTVALLRTVGHLKYAYVKFTILRITKHPEDGTIRCRWRVVGISGLKVMFMFWRYKLWELRKAFDEEESWYDGFSTFYVGSDGLINKHVVDRMMPDDDKEPVVAESKVGTAAAALFVGLSTTTSTVGPVLSQITPII</sequence>
<dbReference type="PANTHER" id="PTHR31094:SF2">
    <property type="entry name" value="RIKEN CDNA 2310061I04 GENE"/>
    <property type="match status" value="1"/>
</dbReference>
<name>A0A336MBZ4_CULSO</name>
<reference evidence="1" key="1">
    <citation type="submission" date="2018-07" db="EMBL/GenBank/DDBJ databases">
        <authorList>
            <person name="Quirk P.G."/>
            <person name="Krulwich T.A."/>
        </authorList>
    </citation>
    <scope>NUCLEOTIDE SEQUENCE</scope>
</reference>
<proteinExistence type="predicted"/>
<evidence type="ECO:0000313" key="1">
    <source>
        <dbReference type="EMBL" id="SSX26851.1"/>
    </source>
</evidence>
<accession>A0A336MBZ4</accession>
<dbReference type="AlphaFoldDB" id="A0A336MBZ4"/>
<gene>
    <name evidence="1" type="primary">CSON013935</name>
</gene>
<dbReference type="Pfam" id="PF10184">
    <property type="entry name" value="DUF2358"/>
    <property type="match status" value="1"/>
</dbReference>
<protein>
    <submittedName>
        <fullName evidence="1">CSON013935 protein</fullName>
    </submittedName>
</protein>
<dbReference type="EMBL" id="UFQT01000741">
    <property type="protein sequence ID" value="SSX26851.1"/>
    <property type="molecule type" value="Genomic_DNA"/>
</dbReference>
<dbReference type="InterPro" id="IPR018790">
    <property type="entry name" value="DUF2358"/>
</dbReference>